<evidence type="ECO:0000313" key="9">
    <source>
        <dbReference type="Proteomes" id="UP001085076"/>
    </source>
</evidence>
<evidence type="ECO:0008006" key="10">
    <source>
        <dbReference type="Google" id="ProtNLM"/>
    </source>
</evidence>
<dbReference type="Gene3D" id="6.10.250.90">
    <property type="match status" value="1"/>
</dbReference>
<evidence type="ECO:0000256" key="6">
    <source>
        <dbReference type="ARBA" id="ARBA00023306"/>
    </source>
</evidence>
<gene>
    <name evidence="8" type="ORF">J5N97_000550</name>
</gene>
<keyword evidence="5" id="KW-0539">Nucleus</keyword>
<sequence length="714" mass="82148">MILRTPPQRKRLALDPSSPVSDRRVVVYNDPAPVSSLDPSEQMVCTYHCRQMVKSEFMVALGTAEKQVAEYQSRLETMSNELTKSEEQQQKCQAHLLFVEQELEASKGREMALQERILKEVNDSQERYITQLKRCSELEVQLKKEVGLRKEADSLAASSNERVVELQGKLKRLSESSEREKTHLKKELSHLQQESEFSISRTKVELERMRLRAENSEKEAMLLEEQLGDLSKQLNECLHQKSDLEQKLSTFSAPSHDANLSDNQTLVKHLQEELRSYEVELREARKIKSFHMNNELLKEKLLEEKTRREKAEMELLKLEEAQLNAQKLEDELISWKSLLKEIPDVTCFNDILAKFAALQKEVIESMMKVGELSGRVKELEVSLEMAELSRQNAEKDCALAKDISESSVLEVKRLELMLSSVTVERDNLKMEMTAINKPRSGHEENRISNDRLVMDLESSLLARENAMRELENNLNDQREIINRQHNELQLLNDKLATEARRIKSLEREGERLRSEISLLESKVGHGDYSTASTKVLRMFNTLAVDNEAKHTIEALRAELQKTQAKLQAVEELKGQSDAGKIIDADIPEKLAQLKAQIATLEKREERYKAVFAEKVSVFRRACCSLFGYKIVMDDQQRPNGIPVTRFTLQSIYAQTDDEKLEFDYESGNASILVNEYTSQPEISHQVEIFIKKWNSIPAFTSNLTMESFNKRTLS</sequence>
<accession>A0A9D5H1H6</accession>
<dbReference type="GO" id="GO:0051315">
    <property type="term" value="P:attachment of mitotic spindle microtubules to kinetochore"/>
    <property type="evidence" value="ECO:0007669"/>
    <property type="project" value="TreeGrafter"/>
</dbReference>
<evidence type="ECO:0000256" key="2">
    <source>
        <dbReference type="ARBA" id="ARBA00008029"/>
    </source>
</evidence>
<dbReference type="EMBL" id="JAGGNH010000169">
    <property type="protein sequence ID" value="KAJ0959761.1"/>
    <property type="molecule type" value="Genomic_DNA"/>
</dbReference>
<dbReference type="GO" id="GO:0072686">
    <property type="term" value="C:mitotic spindle"/>
    <property type="evidence" value="ECO:0007669"/>
    <property type="project" value="TreeGrafter"/>
</dbReference>
<comment type="caution">
    <text evidence="8">The sequence shown here is derived from an EMBL/GenBank/DDBJ whole genome shotgun (WGS) entry which is preliminary data.</text>
</comment>
<keyword evidence="3" id="KW-0132">Cell division</keyword>
<evidence type="ECO:0000256" key="5">
    <source>
        <dbReference type="ARBA" id="ARBA00023242"/>
    </source>
</evidence>
<dbReference type="Proteomes" id="UP001085076">
    <property type="component" value="Unassembled WGS sequence"/>
</dbReference>
<feature type="coiled-coil region" evidence="7">
    <location>
        <begin position="156"/>
        <end position="338"/>
    </location>
</feature>
<name>A0A9D5H1H6_9LILI</name>
<keyword evidence="9" id="KW-1185">Reference proteome</keyword>
<keyword evidence="6" id="KW-0131">Cell cycle</keyword>
<dbReference type="Pfam" id="PF05557">
    <property type="entry name" value="MAD"/>
    <property type="match status" value="1"/>
</dbReference>
<protein>
    <recommendedName>
        <fullName evidence="10">Mitotic spindle checkpoint protein MAD1</fullName>
    </recommendedName>
</protein>
<dbReference type="GO" id="GO:0005635">
    <property type="term" value="C:nuclear envelope"/>
    <property type="evidence" value="ECO:0007669"/>
    <property type="project" value="TreeGrafter"/>
</dbReference>
<dbReference type="GO" id="GO:0007094">
    <property type="term" value="P:mitotic spindle assembly checkpoint signaling"/>
    <property type="evidence" value="ECO:0007669"/>
    <property type="project" value="InterPro"/>
</dbReference>
<evidence type="ECO:0000256" key="7">
    <source>
        <dbReference type="SAM" id="Coils"/>
    </source>
</evidence>
<dbReference type="PANTHER" id="PTHR23168:SF0">
    <property type="entry name" value="MITOTIC SPINDLE ASSEMBLY CHECKPOINT PROTEIN MAD1"/>
    <property type="match status" value="1"/>
</dbReference>
<evidence type="ECO:0000256" key="1">
    <source>
        <dbReference type="ARBA" id="ARBA00004123"/>
    </source>
</evidence>
<comment type="subcellular location">
    <subcellularLocation>
        <location evidence="1">Nucleus</location>
    </subcellularLocation>
</comment>
<dbReference type="Gene3D" id="1.20.5.170">
    <property type="match status" value="1"/>
</dbReference>
<dbReference type="InterPro" id="IPR008672">
    <property type="entry name" value="Mad1"/>
</dbReference>
<dbReference type="Gene3D" id="3.30.457.60">
    <property type="match status" value="1"/>
</dbReference>
<feature type="coiled-coil region" evidence="7">
    <location>
        <begin position="61"/>
        <end position="88"/>
    </location>
</feature>
<evidence type="ECO:0000256" key="3">
    <source>
        <dbReference type="ARBA" id="ARBA00022618"/>
    </source>
</evidence>
<dbReference type="AlphaFoldDB" id="A0A9D5H1H6"/>
<dbReference type="FunFam" id="3.30.457.60:FF:000004">
    <property type="entry name" value="Mitotic spindle checkpoint protein MAD1"/>
    <property type="match status" value="1"/>
</dbReference>
<dbReference type="GO" id="GO:0051301">
    <property type="term" value="P:cell division"/>
    <property type="evidence" value="ECO:0007669"/>
    <property type="project" value="UniProtKB-KW"/>
</dbReference>
<keyword evidence="4" id="KW-0498">Mitosis</keyword>
<keyword evidence="7" id="KW-0175">Coiled coil</keyword>
<comment type="similarity">
    <text evidence="2">Belongs to the MAD1 family.</text>
</comment>
<dbReference type="SUPFAM" id="SSF75704">
    <property type="entry name" value="Mitotic arrest deficient-like 1, Mad1"/>
    <property type="match status" value="1"/>
</dbReference>
<organism evidence="8 9">
    <name type="scientific">Dioscorea zingiberensis</name>
    <dbReference type="NCBI Taxonomy" id="325984"/>
    <lineage>
        <taxon>Eukaryota</taxon>
        <taxon>Viridiplantae</taxon>
        <taxon>Streptophyta</taxon>
        <taxon>Embryophyta</taxon>
        <taxon>Tracheophyta</taxon>
        <taxon>Spermatophyta</taxon>
        <taxon>Magnoliopsida</taxon>
        <taxon>Liliopsida</taxon>
        <taxon>Dioscoreales</taxon>
        <taxon>Dioscoreaceae</taxon>
        <taxon>Dioscorea</taxon>
    </lineage>
</organism>
<dbReference type="OrthoDB" id="331602at2759"/>
<evidence type="ECO:0000313" key="8">
    <source>
        <dbReference type="EMBL" id="KAJ0959761.1"/>
    </source>
</evidence>
<dbReference type="GO" id="GO:0000776">
    <property type="term" value="C:kinetochore"/>
    <property type="evidence" value="ECO:0007669"/>
    <property type="project" value="TreeGrafter"/>
</dbReference>
<feature type="coiled-coil region" evidence="7">
    <location>
        <begin position="376"/>
        <end position="610"/>
    </location>
</feature>
<proteinExistence type="inferred from homology"/>
<reference evidence="8 9" key="1">
    <citation type="journal article" date="2022" name="Hortic Res">
        <title>The genome of Dioscorea zingiberensis sheds light on the biosynthesis, origin and evolution of the medicinally important diosgenin saponins.</title>
        <authorList>
            <person name="Li Y."/>
            <person name="Tan C."/>
            <person name="Li Z."/>
            <person name="Guo J."/>
            <person name="Li S."/>
            <person name="Chen X."/>
            <person name="Wang C."/>
            <person name="Dai X."/>
            <person name="Yang H."/>
            <person name="Song W."/>
            <person name="Hou L."/>
            <person name="Xu J."/>
            <person name="Tong Z."/>
            <person name="Xu A."/>
            <person name="Yuan X."/>
            <person name="Wang W."/>
            <person name="Yang Q."/>
            <person name="Chen L."/>
            <person name="Sun Z."/>
            <person name="Wang K."/>
            <person name="Pan B."/>
            <person name="Chen J."/>
            <person name="Bao Y."/>
            <person name="Liu F."/>
            <person name="Qi X."/>
            <person name="Gang D.R."/>
            <person name="Wen J."/>
            <person name="Li J."/>
        </authorList>
    </citation>
    <scope>NUCLEOTIDE SEQUENCE [LARGE SCALE GENOMIC DNA]</scope>
    <source>
        <strain evidence="8">Dzin_1.0</strain>
    </source>
</reference>
<dbReference type="PANTHER" id="PTHR23168">
    <property type="entry name" value="MITOTIC SPINDLE ASSEMBLY CHECKPOINT PROTEIN MAD1 MITOTIC ARREST DEFICIENT-LIKE PROTEIN 1"/>
    <property type="match status" value="1"/>
</dbReference>
<evidence type="ECO:0000256" key="4">
    <source>
        <dbReference type="ARBA" id="ARBA00022776"/>
    </source>
</evidence>